<accession>A0ABV7H0S1</accession>
<dbReference type="Proteomes" id="UP001595556">
    <property type="component" value="Unassembled WGS sequence"/>
</dbReference>
<dbReference type="PANTHER" id="PTHR38482:SF1">
    <property type="entry name" value="DMT FAMILY PROTEIN"/>
    <property type="match status" value="1"/>
</dbReference>
<keyword evidence="1" id="KW-1133">Transmembrane helix</keyword>
<feature type="transmembrane region" description="Helical" evidence="1">
    <location>
        <begin position="102"/>
        <end position="119"/>
    </location>
</feature>
<protein>
    <submittedName>
        <fullName evidence="2">DMT family protein</fullName>
    </submittedName>
</protein>
<evidence type="ECO:0000313" key="3">
    <source>
        <dbReference type="Proteomes" id="UP001595556"/>
    </source>
</evidence>
<organism evidence="2 3">
    <name type="scientific">Piscinibacterium candidicorallinum</name>
    <dbReference type="NCBI Taxonomy" id="1793872"/>
    <lineage>
        <taxon>Bacteria</taxon>
        <taxon>Pseudomonadati</taxon>
        <taxon>Pseudomonadota</taxon>
        <taxon>Betaproteobacteria</taxon>
        <taxon>Burkholderiales</taxon>
        <taxon>Piscinibacterium</taxon>
    </lineage>
</organism>
<name>A0ABV7H0S1_9BURK</name>
<dbReference type="Pfam" id="PF04342">
    <property type="entry name" value="DMT_6"/>
    <property type="match status" value="1"/>
</dbReference>
<gene>
    <name evidence="2" type="ORF">ACFOEN_00840</name>
</gene>
<sequence length="123" mass="14128">MNPSNLSQWPVIGQTVGLLVLSNVFMTFAWYAHLKNLNDRPWWIAALISWGIALFEYLLQVPANRIGYTVLSLGQLKIIQEVITLSIFVPFAVFYMKEPFKLDYVWAALCMVGAVYFMFRSSL</sequence>
<dbReference type="RefSeq" id="WP_377300464.1">
    <property type="nucleotide sequence ID" value="NZ_CP180191.1"/>
</dbReference>
<reference evidence="3" key="1">
    <citation type="journal article" date="2019" name="Int. J. Syst. Evol. Microbiol.">
        <title>The Global Catalogue of Microorganisms (GCM) 10K type strain sequencing project: providing services to taxonomists for standard genome sequencing and annotation.</title>
        <authorList>
            <consortium name="The Broad Institute Genomics Platform"/>
            <consortium name="The Broad Institute Genome Sequencing Center for Infectious Disease"/>
            <person name="Wu L."/>
            <person name="Ma J."/>
        </authorList>
    </citation>
    <scope>NUCLEOTIDE SEQUENCE [LARGE SCALE GENOMIC DNA]</scope>
    <source>
        <strain evidence="3">KCTC 52168</strain>
    </source>
</reference>
<evidence type="ECO:0000256" key="1">
    <source>
        <dbReference type="SAM" id="Phobius"/>
    </source>
</evidence>
<feature type="transmembrane region" description="Helical" evidence="1">
    <location>
        <begin position="78"/>
        <end position="95"/>
    </location>
</feature>
<feature type="transmembrane region" description="Helical" evidence="1">
    <location>
        <begin position="12"/>
        <end position="34"/>
    </location>
</feature>
<dbReference type="EMBL" id="JBHRTI010000002">
    <property type="protein sequence ID" value="MFC3146181.1"/>
    <property type="molecule type" value="Genomic_DNA"/>
</dbReference>
<evidence type="ECO:0000313" key="2">
    <source>
        <dbReference type="EMBL" id="MFC3146181.1"/>
    </source>
</evidence>
<dbReference type="InterPro" id="IPR007437">
    <property type="entry name" value="DUF486"/>
</dbReference>
<keyword evidence="1" id="KW-0472">Membrane</keyword>
<dbReference type="PIRSF" id="PIRSF021239">
    <property type="entry name" value="UCP021239"/>
    <property type="match status" value="1"/>
</dbReference>
<comment type="caution">
    <text evidence="2">The sequence shown here is derived from an EMBL/GenBank/DDBJ whole genome shotgun (WGS) entry which is preliminary data.</text>
</comment>
<keyword evidence="1" id="KW-0812">Transmembrane</keyword>
<dbReference type="PANTHER" id="PTHR38482">
    <property type="entry name" value="DMT FAMILY PROTEIN"/>
    <property type="match status" value="1"/>
</dbReference>
<proteinExistence type="predicted"/>
<keyword evidence="3" id="KW-1185">Reference proteome</keyword>
<feature type="transmembrane region" description="Helical" evidence="1">
    <location>
        <begin position="41"/>
        <end position="58"/>
    </location>
</feature>